<accession>A0A9P5NM67</accession>
<dbReference type="Proteomes" id="UP000724874">
    <property type="component" value="Unassembled WGS sequence"/>
</dbReference>
<evidence type="ECO:0000313" key="3">
    <source>
        <dbReference type="Proteomes" id="UP000724874"/>
    </source>
</evidence>
<feature type="compositionally biased region" description="Polar residues" evidence="1">
    <location>
        <begin position="480"/>
        <end position="518"/>
    </location>
</feature>
<feature type="compositionally biased region" description="Polar residues" evidence="1">
    <location>
        <begin position="409"/>
        <end position="444"/>
    </location>
</feature>
<proteinExistence type="predicted"/>
<sequence>MASEQQPETVAIAFLVESSLSVAHEWRGKVLEYATHVLKRLSETHPGCKVWPLLSFLLLSLPHPTQVRVAFVTYGFADTLPSPILCKRFFTDLPVVLKEMEDLSRLGIGMTADGGSRGMAALEGFVSVLELFDSLHTHLPASTEGAKIKPPVSHIVHVADSSPDTSSRPFWNDSTTLDHVDWDSLPTEIKKRNIQLSTVNLRPNLSRFPELYAAVVTGGSAPWFTVRSPHSLFLAPFASPPSKVSPSKRTSDPDRLPEPKRPRLQSNTESPKPSPQTATPQAQTNPPSLPVTQPIRPTPTITQVPSAGPNTPSIHEFINRVKLGMIHLKELEVRIAAAQAEGNSALHDSLKQDYNVKKTHHTKMTQTLNQQFIAARQAMQAQSGLSQSQGLVFPQRELVAPPFSLNNGTGSLSTGNLPSSNFSGSSDINNTTQMEHSRSLSETAFPSGSTPPNTSTSAAAVPTQMQKSTEQQKLRPSAVGNIQATSGISHQSISIRPDSSPSTAPGSSQGAQSEQSINVKKNVPVWNGFLIWNGQGPAGEPKEVRTQVIASSGNPSFCRADTWPQNMTLAPGGPQVSREELQGWMKRHQPGLCTFRVAPNAPDYKTHESHYVSFVQLLTMKGIYATAAWPTPKGPQTKNALIFPIGTGLAGVFFPLTGLPELPKPAIPPATSLNTHPSMVAQMQNLNNLSQQQREILMAQLHQFRQAQAAVSRVFGFSYQDWA</sequence>
<dbReference type="OrthoDB" id="7690434at2759"/>
<feature type="compositionally biased region" description="Polar residues" evidence="1">
    <location>
        <begin position="264"/>
        <end position="286"/>
    </location>
</feature>
<gene>
    <name evidence="2" type="ORF">CPB84DRAFT_1779598</name>
</gene>
<evidence type="ECO:0000313" key="2">
    <source>
        <dbReference type="EMBL" id="KAF8899876.1"/>
    </source>
</evidence>
<dbReference type="AlphaFoldDB" id="A0A9P5NM67"/>
<organism evidence="2 3">
    <name type="scientific">Gymnopilus junonius</name>
    <name type="common">Spectacular rustgill mushroom</name>
    <name type="synonym">Gymnopilus spectabilis subsp. junonius</name>
    <dbReference type="NCBI Taxonomy" id="109634"/>
    <lineage>
        <taxon>Eukaryota</taxon>
        <taxon>Fungi</taxon>
        <taxon>Dikarya</taxon>
        <taxon>Basidiomycota</taxon>
        <taxon>Agaricomycotina</taxon>
        <taxon>Agaricomycetes</taxon>
        <taxon>Agaricomycetidae</taxon>
        <taxon>Agaricales</taxon>
        <taxon>Agaricineae</taxon>
        <taxon>Hymenogastraceae</taxon>
        <taxon>Gymnopilus</taxon>
    </lineage>
</organism>
<evidence type="ECO:0000256" key="1">
    <source>
        <dbReference type="SAM" id="MobiDB-lite"/>
    </source>
</evidence>
<feature type="region of interest" description="Disordered" evidence="1">
    <location>
        <begin position="409"/>
        <end position="518"/>
    </location>
</feature>
<feature type="region of interest" description="Disordered" evidence="1">
    <location>
        <begin position="236"/>
        <end position="312"/>
    </location>
</feature>
<feature type="compositionally biased region" description="Basic and acidic residues" evidence="1">
    <location>
        <begin position="249"/>
        <end position="261"/>
    </location>
</feature>
<keyword evidence="3" id="KW-1185">Reference proteome</keyword>
<reference evidence="2" key="1">
    <citation type="submission" date="2020-11" db="EMBL/GenBank/DDBJ databases">
        <authorList>
            <consortium name="DOE Joint Genome Institute"/>
            <person name="Ahrendt S."/>
            <person name="Riley R."/>
            <person name="Andreopoulos W."/>
            <person name="LaButti K."/>
            <person name="Pangilinan J."/>
            <person name="Ruiz-duenas F.J."/>
            <person name="Barrasa J.M."/>
            <person name="Sanchez-Garcia M."/>
            <person name="Camarero S."/>
            <person name="Miyauchi S."/>
            <person name="Serrano A."/>
            <person name="Linde D."/>
            <person name="Babiker R."/>
            <person name="Drula E."/>
            <person name="Ayuso-Fernandez I."/>
            <person name="Pacheco R."/>
            <person name="Padilla G."/>
            <person name="Ferreira P."/>
            <person name="Barriuso J."/>
            <person name="Kellner H."/>
            <person name="Castanera R."/>
            <person name="Alfaro M."/>
            <person name="Ramirez L."/>
            <person name="Pisabarro A.G."/>
            <person name="Kuo A."/>
            <person name="Tritt A."/>
            <person name="Lipzen A."/>
            <person name="He G."/>
            <person name="Yan M."/>
            <person name="Ng V."/>
            <person name="Cullen D."/>
            <person name="Martin F."/>
            <person name="Rosso M.-N."/>
            <person name="Henrissat B."/>
            <person name="Hibbett D."/>
            <person name="Martinez A.T."/>
            <person name="Grigoriev I.V."/>
        </authorList>
    </citation>
    <scope>NUCLEOTIDE SEQUENCE</scope>
    <source>
        <strain evidence="2">AH 44721</strain>
    </source>
</reference>
<feature type="compositionally biased region" description="Low complexity" evidence="1">
    <location>
        <begin position="290"/>
        <end position="305"/>
    </location>
</feature>
<comment type="caution">
    <text evidence="2">The sequence shown here is derived from an EMBL/GenBank/DDBJ whole genome shotgun (WGS) entry which is preliminary data.</text>
</comment>
<feature type="compositionally biased region" description="Low complexity" evidence="1">
    <location>
        <begin position="446"/>
        <end position="463"/>
    </location>
</feature>
<name>A0A9P5NM67_GYMJU</name>
<protein>
    <recommendedName>
        <fullName evidence="4">Mediator of RNA polymerase II transcription subunit 25</fullName>
    </recommendedName>
</protein>
<evidence type="ECO:0008006" key="4">
    <source>
        <dbReference type="Google" id="ProtNLM"/>
    </source>
</evidence>
<dbReference type="EMBL" id="JADNYJ010000050">
    <property type="protein sequence ID" value="KAF8899876.1"/>
    <property type="molecule type" value="Genomic_DNA"/>
</dbReference>